<sequence length="224" mass="23548">MVVRDRRLLAPAGGAGRVVVLPCADCWMIPAVGRDHPTVTMLPVRLAVSLRRCGADGPGSSPRCRVHGGVRPDSTSGVVLLCQAITVLPGCVRISVMGSAAECGDRPGRPTNPPRGPTCPRRPRPRPAWSPSDGPVRQGWSRRCWPRPVRLYGRVDLGAAGPRPRTTGRGAAPVGLSAQLTPWRSPRDQLGDHGIGLGVDLLAGCLPTADLDLSGLGLLGDRDP</sequence>
<accession>A0A2A9F9E7</accession>
<organism evidence="2 3">
    <name type="scientific">Amycolatopsis sulphurea</name>
    <dbReference type="NCBI Taxonomy" id="76022"/>
    <lineage>
        <taxon>Bacteria</taxon>
        <taxon>Bacillati</taxon>
        <taxon>Actinomycetota</taxon>
        <taxon>Actinomycetes</taxon>
        <taxon>Pseudonocardiales</taxon>
        <taxon>Pseudonocardiaceae</taxon>
        <taxon>Amycolatopsis</taxon>
    </lineage>
</organism>
<reference evidence="2 3" key="1">
    <citation type="submission" date="2017-10" db="EMBL/GenBank/DDBJ databases">
        <title>Sequencing the genomes of 1000 actinobacteria strains.</title>
        <authorList>
            <person name="Klenk H.-P."/>
        </authorList>
    </citation>
    <scope>NUCLEOTIDE SEQUENCE [LARGE SCALE GENOMIC DNA]</scope>
    <source>
        <strain evidence="2 3">DSM 46092</strain>
    </source>
</reference>
<evidence type="ECO:0000256" key="1">
    <source>
        <dbReference type="SAM" id="MobiDB-lite"/>
    </source>
</evidence>
<gene>
    <name evidence="2" type="ORF">ATK36_2054</name>
</gene>
<evidence type="ECO:0000313" key="2">
    <source>
        <dbReference type="EMBL" id="PFG47039.1"/>
    </source>
</evidence>
<keyword evidence="3" id="KW-1185">Reference proteome</keyword>
<name>A0A2A9F9E7_9PSEU</name>
<proteinExistence type="predicted"/>
<comment type="caution">
    <text evidence="2">The sequence shown here is derived from an EMBL/GenBank/DDBJ whole genome shotgun (WGS) entry which is preliminary data.</text>
</comment>
<protein>
    <submittedName>
        <fullName evidence="2">Uncharacterized protein</fullName>
    </submittedName>
</protein>
<evidence type="ECO:0000313" key="3">
    <source>
        <dbReference type="Proteomes" id="UP000243542"/>
    </source>
</evidence>
<dbReference type="AlphaFoldDB" id="A0A2A9F9E7"/>
<dbReference type="EMBL" id="PDJK01000002">
    <property type="protein sequence ID" value="PFG47039.1"/>
    <property type="molecule type" value="Genomic_DNA"/>
</dbReference>
<dbReference type="Proteomes" id="UP000243542">
    <property type="component" value="Unassembled WGS sequence"/>
</dbReference>
<feature type="region of interest" description="Disordered" evidence="1">
    <location>
        <begin position="101"/>
        <end position="140"/>
    </location>
</feature>